<dbReference type="Pfam" id="PF00271">
    <property type="entry name" value="Helicase_C"/>
    <property type="match status" value="1"/>
</dbReference>
<dbReference type="InterPro" id="IPR001650">
    <property type="entry name" value="Helicase_C-like"/>
</dbReference>
<dbReference type="InterPro" id="IPR000330">
    <property type="entry name" value="SNF2_N"/>
</dbReference>
<evidence type="ECO:0000313" key="4">
    <source>
        <dbReference type="EMBL" id="OEK07047.1"/>
    </source>
</evidence>
<protein>
    <submittedName>
        <fullName evidence="4">Helicase SNF2</fullName>
    </submittedName>
</protein>
<dbReference type="GO" id="GO:0016787">
    <property type="term" value="F:hydrolase activity"/>
    <property type="evidence" value="ECO:0007669"/>
    <property type="project" value="UniProtKB-KW"/>
</dbReference>
<proteinExistence type="predicted"/>
<gene>
    <name evidence="4" type="ORF">BFP71_05160</name>
</gene>
<feature type="domain" description="Helicase ATP-binding" evidence="2">
    <location>
        <begin position="531"/>
        <end position="690"/>
    </location>
</feature>
<evidence type="ECO:0000256" key="1">
    <source>
        <dbReference type="ARBA" id="ARBA00022801"/>
    </source>
</evidence>
<reference evidence="4 5" key="1">
    <citation type="submission" date="2016-08" db="EMBL/GenBank/DDBJ databases">
        <title>Draft genome of Fabibacter sp. strain SK-8.</title>
        <authorList>
            <person name="Wong S.-K."/>
            <person name="Hamasaki K."/>
            <person name="Yoshizawa S."/>
        </authorList>
    </citation>
    <scope>NUCLEOTIDE SEQUENCE [LARGE SCALE GENOMIC DNA]</scope>
    <source>
        <strain evidence="4 5">SK-8</strain>
    </source>
</reference>
<dbReference type="SMART" id="SM00487">
    <property type="entry name" value="DEXDc"/>
    <property type="match status" value="1"/>
</dbReference>
<keyword evidence="4" id="KW-0547">Nucleotide-binding</keyword>
<sequence length="977" mass="113636">MKVSTAQPFQLIYSLFQHEYLGYLFESFVIQLDEKGRLTLQHQNISSKNAKEFGKDLDDADYELIKLMDEMQQESIVLKFYKQKVKPAEFFFKVYDKEKGDKALQETIHQYLEHRRAKILDLLDGKMIFEMGRDGEPTWKQIQWEKEKATVLFHFRRNEENTHYFPTMKHQGEKLEWQYNGSYLICHEPAWLIVGNKLLRFAKNVDGKKLKPFLNKKFIVVPRKVEETYYQKFVTQLVASFDVYAKGFDINTERYPVKPVISFSELVQTTNGELFDKKGQSNDPNTDESKILFKIGFDYGPYQFGYEPAPNSSVKLEKQGDNYVFHKVRRDGDHEIEIVKKLQESGLKFQNGRVSMSRGKAFTWLNENTELLEAYDISVRQTDDERKKYFIGESSLEIKVNESIDWFDIHAIVRFGDYEIPFKELRKLINKKTKEITLPNGQIAVIPDAWLTDYAELFAFMEEDDSNQNLRLKKHHLSLIQDLTNGKLAQVTMDRKLQKLHGFEEIDDYELPAAFKGELRPYQKAGYNWMRFLADYSFGGCLADDMGLGKTVQTLALLQSQKKEGVISPSLLIMPTSLIYNWQIEASKFTPNLKTLVYTGVNRNKDPETFADYDLVITSYGITRIDIDILNTFYFNYIILDESQAIKNPDSRIAKSVGKLKSRHRLILTGTPLENSTMDLWSQLSFINPGLLGNEKYFKNEFQLPIEKKQDVEKTRKLNVIIKPFILRRQKSQVAKDLPEKIEHIKYSEMSAEQAEKYEEVKSFYRNKILETIEQSGIKKSQLLLLQGLTKLRQIANHPQMVEPEYEGESGKLEDIQYMIESALSEGHKILIFSQFVKHLSIVKSYFDEKGMAYAYLDGTTKDRQGQVDKFQNNKDIKLFLISLRAGGLGLNLTEADYVFLLDPWWNPAIEEQAVDRAHRIGQKNTVFTYKFITRNTVEEKILALQKNKLKLASDLITTEESFIKKLTSSDISELLA</sequence>
<dbReference type="PROSITE" id="PS51194">
    <property type="entry name" value="HELICASE_CTER"/>
    <property type="match status" value="1"/>
</dbReference>
<feature type="domain" description="Helicase C-terminal" evidence="3">
    <location>
        <begin position="815"/>
        <end position="964"/>
    </location>
</feature>
<dbReference type="InterPro" id="IPR049730">
    <property type="entry name" value="SNF2/RAD54-like_C"/>
</dbReference>
<dbReference type="CDD" id="cd18012">
    <property type="entry name" value="DEXQc_arch_SWI2_SNF2"/>
    <property type="match status" value="1"/>
</dbReference>
<evidence type="ECO:0000313" key="5">
    <source>
        <dbReference type="Proteomes" id="UP000095552"/>
    </source>
</evidence>
<dbReference type="InterPro" id="IPR038718">
    <property type="entry name" value="SNF2-like_sf"/>
</dbReference>
<keyword evidence="5" id="KW-1185">Reference proteome</keyword>
<evidence type="ECO:0000259" key="2">
    <source>
        <dbReference type="PROSITE" id="PS51192"/>
    </source>
</evidence>
<name>A0A1E5T6W6_9BACT</name>
<organism evidence="4 5">
    <name type="scientific">Roseivirga misakiensis</name>
    <dbReference type="NCBI Taxonomy" id="1563681"/>
    <lineage>
        <taxon>Bacteria</taxon>
        <taxon>Pseudomonadati</taxon>
        <taxon>Bacteroidota</taxon>
        <taxon>Cytophagia</taxon>
        <taxon>Cytophagales</taxon>
        <taxon>Roseivirgaceae</taxon>
        <taxon>Roseivirga</taxon>
    </lineage>
</organism>
<accession>A0A1E5T6W6</accession>
<dbReference type="SMART" id="SM00490">
    <property type="entry name" value="HELICc"/>
    <property type="match status" value="1"/>
</dbReference>
<dbReference type="PANTHER" id="PTHR10799">
    <property type="entry name" value="SNF2/RAD54 HELICASE FAMILY"/>
    <property type="match status" value="1"/>
</dbReference>
<dbReference type="STRING" id="1563681.BFP71_05160"/>
<dbReference type="Gene3D" id="3.40.50.300">
    <property type="entry name" value="P-loop containing nucleotide triphosphate hydrolases"/>
    <property type="match status" value="1"/>
</dbReference>
<keyword evidence="4" id="KW-0347">Helicase</keyword>
<dbReference type="InterPro" id="IPR014001">
    <property type="entry name" value="Helicase_ATP-bd"/>
</dbReference>
<dbReference type="CDD" id="cd18793">
    <property type="entry name" value="SF2_C_SNF"/>
    <property type="match status" value="1"/>
</dbReference>
<keyword evidence="4" id="KW-0067">ATP-binding</keyword>
<dbReference type="Pfam" id="PF00176">
    <property type="entry name" value="SNF2-rel_dom"/>
    <property type="match status" value="1"/>
</dbReference>
<dbReference type="EMBL" id="MDGQ01000003">
    <property type="protein sequence ID" value="OEK07047.1"/>
    <property type="molecule type" value="Genomic_DNA"/>
</dbReference>
<evidence type="ECO:0000259" key="3">
    <source>
        <dbReference type="PROSITE" id="PS51194"/>
    </source>
</evidence>
<dbReference type="OrthoDB" id="9760715at2"/>
<dbReference type="PROSITE" id="PS51192">
    <property type="entry name" value="HELICASE_ATP_BIND_1"/>
    <property type="match status" value="1"/>
</dbReference>
<dbReference type="GO" id="GO:0004386">
    <property type="term" value="F:helicase activity"/>
    <property type="evidence" value="ECO:0007669"/>
    <property type="project" value="UniProtKB-KW"/>
</dbReference>
<dbReference type="AlphaFoldDB" id="A0A1E5T6W6"/>
<dbReference type="Proteomes" id="UP000095552">
    <property type="component" value="Unassembled WGS sequence"/>
</dbReference>
<dbReference type="RefSeq" id="WP_069834359.1">
    <property type="nucleotide sequence ID" value="NZ_MDGQ01000003.1"/>
</dbReference>
<dbReference type="InterPro" id="IPR027417">
    <property type="entry name" value="P-loop_NTPase"/>
</dbReference>
<comment type="caution">
    <text evidence="4">The sequence shown here is derived from an EMBL/GenBank/DDBJ whole genome shotgun (WGS) entry which is preliminary data.</text>
</comment>
<dbReference type="GO" id="GO:0005524">
    <property type="term" value="F:ATP binding"/>
    <property type="evidence" value="ECO:0007669"/>
    <property type="project" value="InterPro"/>
</dbReference>
<dbReference type="Gene3D" id="3.40.50.10810">
    <property type="entry name" value="Tandem AAA-ATPase domain"/>
    <property type="match status" value="1"/>
</dbReference>
<keyword evidence="1" id="KW-0378">Hydrolase</keyword>
<dbReference type="SUPFAM" id="SSF52540">
    <property type="entry name" value="P-loop containing nucleoside triphosphate hydrolases"/>
    <property type="match status" value="2"/>
</dbReference>